<evidence type="ECO:0008006" key="5">
    <source>
        <dbReference type="Google" id="ProtNLM"/>
    </source>
</evidence>
<sequence length="305" mass="34176">MPAGRDQVAAMSRLARIIAVLDNAGRVGASADDLMAAAGYTATGAPQDQLSADLRLLRRQGWTIDRISADGAPGRYRMETRDNRLQLALTDAQRSALHRAMILADRGDLARRLGVEAASLPDSVGVHTRVVPHEAGEALARCLQAVRARSLMRFSYKGSERQVHPGAVRFQNYRWYLSGIEQDGEVVKHFVVDRMSQVRLEPPGTAAEVPELRRIPLHPLRWEVDAPVEITLRTAREFEPDVERWLMRPLNRGETGDHVDMTYRVTHRAAFRARVYVLGSRVRILSPDSVREELLHELREMAGLA</sequence>
<dbReference type="Proteomes" id="UP001501495">
    <property type="component" value="Unassembled WGS sequence"/>
</dbReference>
<reference evidence="4" key="1">
    <citation type="journal article" date="2019" name="Int. J. Syst. Evol. Microbiol.">
        <title>The Global Catalogue of Microorganisms (GCM) 10K type strain sequencing project: providing services to taxonomists for standard genome sequencing and annotation.</title>
        <authorList>
            <consortium name="The Broad Institute Genomics Platform"/>
            <consortium name="The Broad Institute Genome Sequencing Center for Infectious Disease"/>
            <person name="Wu L."/>
            <person name="Ma J."/>
        </authorList>
    </citation>
    <scope>NUCLEOTIDE SEQUENCE [LARGE SCALE GENOMIC DNA]</scope>
    <source>
        <strain evidence="4">JCM 16703</strain>
    </source>
</reference>
<evidence type="ECO:0000313" key="4">
    <source>
        <dbReference type="Proteomes" id="UP001501495"/>
    </source>
</evidence>
<dbReference type="Pfam" id="PF25583">
    <property type="entry name" value="WCX"/>
    <property type="match status" value="1"/>
</dbReference>
<dbReference type="EMBL" id="BAAAZH010000036">
    <property type="protein sequence ID" value="GAA4129720.1"/>
    <property type="molecule type" value="Genomic_DNA"/>
</dbReference>
<comment type="caution">
    <text evidence="3">The sequence shown here is derived from an EMBL/GenBank/DDBJ whole genome shotgun (WGS) entry which is preliminary data.</text>
</comment>
<name>A0ABP7Y4U2_9ACTN</name>
<dbReference type="InterPro" id="IPR051534">
    <property type="entry name" value="CBASS_pafABC_assoc_protein"/>
</dbReference>
<dbReference type="PANTHER" id="PTHR34580">
    <property type="match status" value="1"/>
</dbReference>
<dbReference type="PROSITE" id="PS52050">
    <property type="entry name" value="WYL"/>
    <property type="match status" value="1"/>
</dbReference>
<dbReference type="InterPro" id="IPR057727">
    <property type="entry name" value="WCX_dom"/>
</dbReference>
<dbReference type="InterPro" id="IPR026881">
    <property type="entry name" value="WYL_dom"/>
</dbReference>
<organism evidence="3 4">
    <name type="scientific">Nocardioides fonticola</name>
    <dbReference type="NCBI Taxonomy" id="450363"/>
    <lineage>
        <taxon>Bacteria</taxon>
        <taxon>Bacillati</taxon>
        <taxon>Actinomycetota</taxon>
        <taxon>Actinomycetes</taxon>
        <taxon>Propionibacteriales</taxon>
        <taxon>Nocardioidaceae</taxon>
        <taxon>Nocardioides</taxon>
    </lineage>
</organism>
<dbReference type="PANTHER" id="PTHR34580:SF3">
    <property type="entry name" value="PROTEIN PAFB"/>
    <property type="match status" value="1"/>
</dbReference>
<keyword evidence="4" id="KW-1185">Reference proteome</keyword>
<feature type="domain" description="WYL" evidence="1">
    <location>
        <begin position="137"/>
        <end position="199"/>
    </location>
</feature>
<proteinExistence type="predicted"/>
<feature type="domain" description="WCX" evidence="2">
    <location>
        <begin position="227"/>
        <end position="302"/>
    </location>
</feature>
<gene>
    <name evidence="3" type="ORF">GCM10022215_42570</name>
</gene>
<evidence type="ECO:0000313" key="3">
    <source>
        <dbReference type="EMBL" id="GAA4129720.1"/>
    </source>
</evidence>
<evidence type="ECO:0000259" key="1">
    <source>
        <dbReference type="Pfam" id="PF13280"/>
    </source>
</evidence>
<protein>
    <recommendedName>
        <fullName evidence="5">WYL domain-containing protein</fullName>
    </recommendedName>
</protein>
<evidence type="ECO:0000259" key="2">
    <source>
        <dbReference type="Pfam" id="PF25583"/>
    </source>
</evidence>
<dbReference type="Pfam" id="PF13280">
    <property type="entry name" value="WYL"/>
    <property type="match status" value="1"/>
</dbReference>
<accession>A0ABP7Y4U2</accession>